<dbReference type="PANTHER" id="PTHR28154">
    <property type="entry name" value="CELL WALL SYNTHESIS PROTEIN KNH1-RELATED"/>
    <property type="match status" value="1"/>
</dbReference>
<dbReference type="Pfam" id="PF10342">
    <property type="entry name" value="Kre9_KNH"/>
    <property type="match status" value="1"/>
</dbReference>
<evidence type="ECO:0000313" key="9">
    <source>
        <dbReference type="Proteomes" id="UP000190831"/>
    </source>
</evidence>
<dbReference type="OMA" id="PEAFAIN"/>
<gene>
    <name evidence="8" type="ORF">LAFE_0G04148G</name>
</gene>
<dbReference type="GO" id="GO:0006078">
    <property type="term" value="P:(1-&gt;6)-beta-D-glucan biosynthetic process"/>
    <property type="evidence" value="ECO:0007669"/>
    <property type="project" value="InterPro"/>
</dbReference>
<dbReference type="InterPro" id="IPR045328">
    <property type="entry name" value="Kre9/Knh1"/>
</dbReference>
<dbReference type="EMBL" id="LT598486">
    <property type="protein sequence ID" value="SCW03154.1"/>
    <property type="molecule type" value="Genomic_DNA"/>
</dbReference>
<evidence type="ECO:0000256" key="3">
    <source>
        <dbReference type="ARBA" id="ARBA00022729"/>
    </source>
</evidence>
<name>A0A1G4MHB5_LACFM</name>
<accession>A0A1G4MHB5</accession>
<protein>
    <submittedName>
        <fullName evidence="8">LAFE_0G04148g1_1</fullName>
    </submittedName>
</protein>
<dbReference type="PANTHER" id="PTHR28154:SF1">
    <property type="entry name" value="CELL WALL SYNTHESIS PROTEIN KNH1-RELATED"/>
    <property type="match status" value="1"/>
</dbReference>
<feature type="chain" id="PRO_5009237353" evidence="5">
    <location>
        <begin position="17"/>
        <end position="279"/>
    </location>
</feature>
<dbReference type="AlphaFoldDB" id="A0A1G4MHB5"/>
<evidence type="ECO:0000256" key="1">
    <source>
        <dbReference type="ARBA" id="ARBA00004010"/>
    </source>
</evidence>
<dbReference type="InterPro" id="IPR018466">
    <property type="entry name" value="Kre9/Knh1-like_N"/>
</dbReference>
<feature type="compositionally biased region" description="Polar residues" evidence="4">
    <location>
        <begin position="135"/>
        <end position="154"/>
    </location>
</feature>
<evidence type="ECO:0000256" key="4">
    <source>
        <dbReference type="SAM" id="MobiDB-lite"/>
    </source>
</evidence>
<feature type="region of interest" description="Disordered" evidence="4">
    <location>
        <begin position="135"/>
        <end position="161"/>
    </location>
</feature>
<feature type="signal peptide" evidence="5">
    <location>
        <begin position="1"/>
        <end position="16"/>
    </location>
</feature>
<sequence length="279" mass="29938">MLALWIIVLLASSVFGDVSIVAPSAGGTYEPSGSTVSIDVKWADDNSTPKLSDIDSYTFLLCYGSNANIKCLDSTTDTVEASTVSADSDDKYTHAFSFSSSLAGNGQYFIQINAISKKLGYTLHYTPRFTLKSMSGTSTQTYSTNTQPPAQTDITSGGNTNVATTTVDTSVSFTVPYTLQTGLTRYAPMQMQPGTTVTATTWTRRFPTSAVTYYSTFRNSLNQVSTVTPGWSYILSSAVNYASPAPFPVSNGGWYDPKSRQTLTTRKRNAGAIRASSTA</sequence>
<dbReference type="OrthoDB" id="2432613at2759"/>
<dbReference type="Proteomes" id="UP000190831">
    <property type="component" value="Chromosome G"/>
</dbReference>
<keyword evidence="9" id="KW-1185">Reference proteome</keyword>
<evidence type="ECO:0000259" key="7">
    <source>
        <dbReference type="Pfam" id="PF10342"/>
    </source>
</evidence>
<dbReference type="GO" id="GO:0042546">
    <property type="term" value="P:cell wall biogenesis"/>
    <property type="evidence" value="ECO:0007669"/>
    <property type="project" value="InterPro"/>
</dbReference>
<dbReference type="GO" id="GO:0031505">
    <property type="term" value="P:fungal-type cell wall organization"/>
    <property type="evidence" value="ECO:0007669"/>
    <property type="project" value="TreeGrafter"/>
</dbReference>
<feature type="domain" description="Yeast cell wall synthesis Kre9/Knh1 C-terminal" evidence="6">
    <location>
        <begin position="170"/>
        <end position="269"/>
    </location>
</feature>
<reference evidence="8 9" key="1">
    <citation type="submission" date="2016-03" db="EMBL/GenBank/DDBJ databases">
        <authorList>
            <person name="Devillers H."/>
        </authorList>
    </citation>
    <scope>NUCLEOTIDE SEQUENCE [LARGE SCALE GENOMIC DNA]</scope>
    <source>
        <strain evidence="8">CBS 6772</strain>
    </source>
</reference>
<evidence type="ECO:0000313" key="8">
    <source>
        <dbReference type="EMBL" id="SCW03154.1"/>
    </source>
</evidence>
<comment type="function">
    <text evidence="1">Involved in cell wall beta(1-&gt;6) glucan synthesis.</text>
</comment>
<organism evidence="8 9">
    <name type="scientific">Lachancea fermentati</name>
    <name type="common">Zygosaccharomyces fermentati</name>
    <dbReference type="NCBI Taxonomy" id="4955"/>
    <lineage>
        <taxon>Eukaryota</taxon>
        <taxon>Fungi</taxon>
        <taxon>Dikarya</taxon>
        <taxon>Ascomycota</taxon>
        <taxon>Saccharomycotina</taxon>
        <taxon>Saccharomycetes</taxon>
        <taxon>Saccharomycetales</taxon>
        <taxon>Saccharomycetaceae</taxon>
        <taxon>Lachancea</taxon>
    </lineage>
</organism>
<dbReference type="Pfam" id="PF05390">
    <property type="entry name" value="Kre9_KNH1_C"/>
    <property type="match status" value="1"/>
</dbReference>
<feature type="domain" description="Yeast cell wall synthesis Kre9/Knh1-like N-terminal" evidence="7">
    <location>
        <begin position="25"/>
        <end position="131"/>
    </location>
</feature>
<evidence type="ECO:0000256" key="5">
    <source>
        <dbReference type="SAM" id="SignalP"/>
    </source>
</evidence>
<dbReference type="STRING" id="4955.A0A1G4MHB5"/>
<evidence type="ECO:0000259" key="6">
    <source>
        <dbReference type="Pfam" id="PF05390"/>
    </source>
</evidence>
<dbReference type="InterPro" id="IPR008659">
    <property type="entry name" value="Kre9/Knh1_C"/>
</dbReference>
<keyword evidence="3 5" id="KW-0732">Signal</keyword>
<proteinExistence type="inferred from homology"/>
<comment type="similarity">
    <text evidence="2">Belongs to the KRE9/KNH1 family.</text>
</comment>
<evidence type="ECO:0000256" key="2">
    <source>
        <dbReference type="ARBA" id="ARBA00006816"/>
    </source>
</evidence>
<dbReference type="GO" id="GO:0005576">
    <property type="term" value="C:extracellular region"/>
    <property type="evidence" value="ECO:0007669"/>
    <property type="project" value="TreeGrafter"/>
</dbReference>